<protein>
    <submittedName>
        <fullName evidence="2">Uncharacterized protein</fullName>
    </submittedName>
</protein>
<accession>A0A5B8LS95</accession>
<keyword evidence="1" id="KW-0812">Transmembrane</keyword>
<evidence type="ECO:0000313" key="2">
    <source>
        <dbReference type="EMBL" id="QDZ10769.1"/>
    </source>
</evidence>
<gene>
    <name evidence="2" type="ORF">FPZ08_08400</name>
</gene>
<organism evidence="2 3">
    <name type="scientific">Devosia ginsengisoli</name>
    <dbReference type="NCBI Taxonomy" id="400770"/>
    <lineage>
        <taxon>Bacteria</taxon>
        <taxon>Pseudomonadati</taxon>
        <taxon>Pseudomonadota</taxon>
        <taxon>Alphaproteobacteria</taxon>
        <taxon>Hyphomicrobiales</taxon>
        <taxon>Devosiaceae</taxon>
        <taxon>Devosia</taxon>
    </lineage>
</organism>
<dbReference type="KEGG" id="dea:FPZ08_08400"/>
<dbReference type="AlphaFoldDB" id="A0A5B8LS95"/>
<evidence type="ECO:0000313" key="3">
    <source>
        <dbReference type="Proteomes" id="UP000315364"/>
    </source>
</evidence>
<keyword evidence="3" id="KW-1185">Reference proteome</keyword>
<feature type="transmembrane region" description="Helical" evidence="1">
    <location>
        <begin position="7"/>
        <end position="26"/>
    </location>
</feature>
<name>A0A5B8LS95_9HYPH</name>
<dbReference type="RefSeq" id="WP_146289555.1">
    <property type="nucleotide sequence ID" value="NZ_CP042304.1"/>
</dbReference>
<proteinExistence type="predicted"/>
<reference evidence="2 3" key="1">
    <citation type="submission" date="2019-07" db="EMBL/GenBank/DDBJ databases">
        <title>Full genome sequence of Devosia sp. Gsoil 520.</title>
        <authorList>
            <person name="Im W.-T."/>
        </authorList>
    </citation>
    <scope>NUCLEOTIDE SEQUENCE [LARGE SCALE GENOMIC DNA]</scope>
    <source>
        <strain evidence="2 3">Gsoil 520</strain>
    </source>
</reference>
<keyword evidence="1" id="KW-0472">Membrane</keyword>
<evidence type="ECO:0000256" key="1">
    <source>
        <dbReference type="SAM" id="Phobius"/>
    </source>
</evidence>
<dbReference type="EMBL" id="CP042304">
    <property type="protein sequence ID" value="QDZ10769.1"/>
    <property type="molecule type" value="Genomic_DNA"/>
</dbReference>
<feature type="transmembrane region" description="Helical" evidence="1">
    <location>
        <begin position="32"/>
        <end position="56"/>
    </location>
</feature>
<keyword evidence="1" id="KW-1133">Transmembrane helix</keyword>
<dbReference type="OrthoDB" id="7951345at2"/>
<sequence>MNDPRISAIICAAVAAWLGYTIFFSAEAPSTFLAVLQWTFFVVALAGLGVALARLVKGR</sequence>
<dbReference type="Proteomes" id="UP000315364">
    <property type="component" value="Chromosome"/>
</dbReference>